<protein>
    <submittedName>
        <fullName evidence="5">Glycosyl hydrolases family 28</fullName>
    </submittedName>
</protein>
<evidence type="ECO:0000313" key="6">
    <source>
        <dbReference type="Proteomes" id="UP000182544"/>
    </source>
</evidence>
<dbReference type="RefSeq" id="WP_072399901.1">
    <property type="nucleotide sequence ID" value="NZ_FPKV01000001.1"/>
</dbReference>
<name>A0A1K2IAL1_9FLAO</name>
<evidence type="ECO:0000256" key="1">
    <source>
        <dbReference type="ARBA" id="ARBA00008834"/>
    </source>
</evidence>
<sequence>MNKIFLNLSHVILLFFVVTTVYTQNVINVLDYGVKNDGVYKNTSEIKAAIEKAASQGGGTVYFPAGDYLTGPIHLKSNITLHIDAGAIIKFSKDFDDYLPMVPTRFQGANGIGFSPLIYGNNLQNVAITGMGTVDGQGEIWQKAIMDIRKYKKQGIKREPNKWQQIFAENNPEKKNLDQSGFQRPLFIQFLNSSRIKIKDIKIINAPFWTVHFVDCDNVTVDGVYIKNPEESSNTDGINPESSRNVKITNCVIDVGDDCIAIKSGKGSEARENYKPSRNIQISNCTMIHGAAGVAIGSEMSAGVEDVVISNCIMENTGKGIHIKTNRERGGYIKNVRVNNMIIKDILYCFDGVPAAIHINAMYYDKDSIQYMPITKSTPKLQNIHFSNITMSNIKYPVFLYGLGESNFKDLSFSNMDISSIDGMKIKNVDGLLLKNILMRSEATDILNGKSIKNLSIDGLTVRDSNNKVIDIEDAVNVDITVNYTSPKQYKVYGGTTKNIILHNYLGNTIHLDVSDEVPKDEISIMN</sequence>
<dbReference type="PANTHER" id="PTHR31339:SF9">
    <property type="entry name" value="PLASMIN AND FIBRONECTIN-BINDING PROTEIN A"/>
    <property type="match status" value="1"/>
</dbReference>
<dbReference type="GO" id="GO:0004650">
    <property type="term" value="F:polygalacturonase activity"/>
    <property type="evidence" value="ECO:0007669"/>
    <property type="project" value="InterPro"/>
</dbReference>
<proteinExistence type="inferred from homology"/>
<dbReference type="InterPro" id="IPR051801">
    <property type="entry name" value="GH28_Enzymes"/>
</dbReference>
<dbReference type="OrthoDB" id="9795222at2"/>
<dbReference type="AlphaFoldDB" id="A0A1K2IAL1"/>
<comment type="similarity">
    <text evidence="1 4">Belongs to the glycosyl hydrolase 28 family.</text>
</comment>
<dbReference type="EMBL" id="FPKV01000001">
    <property type="protein sequence ID" value="SFZ89445.1"/>
    <property type="molecule type" value="Genomic_DNA"/>
</dbReference>
<dbReference type="Gene3D" id="2.160.20.10">
    <property type="entry name" value="Single-stranded right-handed beta-helix, Pectin lyase-like"/>
    <property type="match status" value="1"/>
</dbReference>
<dbReference type="SUPFAM" id="SSF51126">
    <property type="entry name" value="Pectin lyase-like"/>
    <property type="match status" value="1"/>
</dbReference>
<dbReference type="GO" id="GO:0005975">
    <property type="term" value="P:carbohydrate metabolic process"/>
    <property type="evidence" value="ECO:0007669"/>
    <property type="project" value="InterPro"/>
</dbReference>
<evidence type="ECO:0000256" key="4">
    <source>
        <dbReference type="RuleBase" id="RU361169"/>
    </source>
</evidence>
<evidence type="ECO:0000256" key="2">
    <source>
        <dbReference type="ARBA" id="ARBA00022801"/>
    </source>
</evidence>
<gene>
    <name evidence="5" type="ORF">SAMN05428642_101282</name>
</gene>
<keyword evidence="3 4" id="KW-0326">Glycosidase</keyword>
<dbReference type="Proteomes" id="UP000182544">
    <property type="component" value="Unassembled WGS sequence"/>
</dbReference>
<accession>A0A1K2IAL1</accession>
<organism evidence="5 6">
    <name type="scientific">Flaviramulus basaltis</name>
    <dbReference type="NCBI Taxonomy" id="369401"/>
    <lineage>
        <taxon>Bacteria</taxon>
        <taxon>Pseudomonadati</taxon>
        <taxon>Bacteroidota</taxon>
        <taxon>Flavobacteriia</taxon>
        <taxon>Flavobacteriales</taxon>
        <taxon>Flavobacteriaceae</taxon>
        <taxon>Flaviramulus</taxon>
    </lineage>
</organism>
<dbReference type="InterPro" id="IPR012334">
    <property type="entry name" value="Pectin_lyas_fold"/>
</dbReference>
<dbReference type="SMART" id="SM00710">
    <property type="entry name" value="PbH1"/>
    <property type="match status" value="6"/>
</dbReference>
<evidence type="ECO:0000313" key="5">
    <source>
        <dbReference type="EMBL" id="SFZ89445.1"/>
    </source>
</evidence>
<dbReference type="STRING" id="369401.SAMN05428642_101282"/>
<dbReference type="InterPro" id="IPR011050">
    <property type="entry name" value="Pectin_lyase_fold/virulence"/>
</dbReference>
<dbReference type="InterPro" id="IPR000743">
    <property type="entry name" value="Glyco_hydro_28"/>
</dbReference>
<evidence type="ECO:0000256" key="3">
    <source>
        <dbReference type="ARBA" id="ARBA00023295"/>
    </source>
</evidence>
<dbReference type="InterPro" id="IPR006626">
    <property type="entry name" value="PbH1"/>
</dbReference>
<dbReference type="Pfam" id="PF00295">
    <property type="entry name" value="Glyco_hydro_28"/>
    <property type="match status" value="1"/>
</dbReference>
<reference evidence="5 6" key="1">
    <citation type="submission" date="2016-10" db="EMBL/GenBank/DDBJ databases">
        <authorList>
            <person name="de Groot N.N."/>
        </authorList>
    </citation>
    <scope>NUCLEOTIDE SEQUENCE [LARGE SCALE GENOMIC DNA]</scope>
    <source>
        <strain evidence="5 6">DSM 18180</strain>
    </source>
</reference>
<dbReference type="PANTHER" id="PTHR31339">
    <property type="entry name" value="PECTIN LYASE-RELATED"/>
    <property type="match status" value="1"/>
</dbReference>
<keyword evidence="2 4" id="KW-0378">Hydrolase</keyword>
<keyword evidence="6" id="KW-1185">Reference proteome</keyword>